<dbReference type="GO" id="GO:0016787">
    <property type="term" value="F:hydrolase activity"/>
    <property type="evidence" value="ECO:0007669"/>
    <property type="project" value="InterPro"/>
</dbReference>
<evidence type="ECO:0000313" key="3">
    <source>
        <dbReference type="Proteomes" id="UP000238523"/>
    </source>
</evidence>
<evidence type="ECO:0000313" key="2">
    <source>
        <dbReference type="EMBL" id="AUW43186.1"/>
    </source>
</evidence>
<organism evidence="2 3">
    <name type="scientific">Rhizobium leguminosarum</name>
    <dbReference type="NCBI Taxonomy" id="384"/>
    <lineage>
        <taxon>Bacteria</taxon>
        <taxon>Pseudomonadati</taxon>
        <taxon>Pseudomonadota</taxon>
        <taxon>Alphaproteobacteria</taxon>
        <taxon>Hyphomicrobiales</taxon>
        <taxon>Rhizobiaceae</taxon>
        <taxon>Rhizobium/Agrobacterium group</taxon>
        <taxon>Rhizobium</taxon>
    </lineage>
</organism>
<accession>A0A2K9Z4N9</accession>
<dbReference type="EMBL" id="CP025012">
    <property type="protein sequence ID" value="AUW43186.1"/>
    <property type="molecule type" value="Genomic_DNA"/>
</dbReference>
<protein>
    <recommendedName>
        <fullName evidence="1">3-keto-alpha-glucoside-1,2-lyase/3-keto-2-hydroxy-glucal hydratase domain-containing protein</fullName>
    </recommendedName>
</protein>
<proteinExistence type="predicted"/>
<dbReference type="Pfam" id="PF06439">
    <property type="entry name" value="3keto-disac_hyd"/>
    <property type="match status" value="1"/>
</dbReference>
<name>A0A2K9Z4N9_RHILE</name>
<reference evidence="2 3" key="1">
    <citation type="submission" date="2017-11" db="EMBL/GenBank/DDBJ databases">
        <title>Complete genome of Rhizobium leguminosarum Norway, an ineffective micro-symbiont.</title>
        <authorList>
            <person name="Hoffrichter A."/>
            <person name="Liang J."/>
            <person name="Brachmann A."/>
            <person name="Marin M."/>
        </authorList>
    </citation>
    <scope>NUCLEOTIDE SEQUENCE [LARGE SCALE GENOMIC DNA]</scope>
    <source>
        <strain evidence="2 3">Norway</strain>
    </source>
</reference>
<evidence type="ECO:0000259" key="1">
    <source>
        <dbReference type="Pfam" id="PF06439"/>
    </source>
</evidence>
<gene>
    <name evidence="2" type="ORF">CUJ84_Chr002837</name>
</gene>
<feature type="domain" description="3-keto-alpha-glucoside-1,2-lyase/3-keto-2-hydroxy-glucal hydratase" evidence="1">
    <location>
        <begin position="148"/>
        <end position="212"/>
    </location>
</feature>
<sequence length="217" mass="24368">MNDPASMFLDLATVPQGSKARSVEVATADKVGRTALSVTFDERTARGTPNIDYIDMPTFLELPIEFENGEISVDILGELRADAPDYARAFAGVAYRITEIGFEAVYLRPLNGLRLEPDPPRSRRAVQYFSYPDWRFERLREEYPDGRYEAGADIRPGEWIELTLRIQDDHVAASVNGETVLEITKAKSPPSAGRIGLFVDIGTQAYFSNLRISSWFR</sequence>
<dbReference type="Gene3D" id="2.60.120.560">
    <property type="entry name" value="Exo-inulinase, domain 1"/>
    <property type="match status" value="1"/>
</dbReference>
<dbReference type="Proteomes" id="UP000238523">
    <property type="component" value="Chromosome"/>
</dbReference>
<dbReference type="InterPro" id="IPR010496">
    <property type="entry name" value="AL/BT2_dom"/>
</dbReference>
<dbReference type="AlphaFoldDB" id="A0A2K9Z4N9"/>